<reference evidence="2 3" key="1">
    <citation type="submission" date="2020-01" db="EMBL/GenBank/DDBJ databases">
        <authorList>
            <person name="Chen S."/>
        </authorList>
    </citation>
    <scope>NUCLEOTIDE SEQUENCE [LARGE SCALE GENOMIC DNA]</scope>
    <source>
        <strain evidence="2 3">GS-10</strain>
    </source>
</reference>
<gene>
    <name evidence="2" type="ORF">GR167_00985</name>
</gene>
<comment type="caution">
    <text evidence="2">The sequence shown here is derived from an EMBL/GenBank/DDBJ whole genome shotgun (WGS) entry which is preliminary data.</text>
</comment>
<name>A0A6L8LCW9_9RHOB</name>
<feature type="signal peptide" evidence="1">
    <location>
        <begin position="1"/>
        <end position="22"/>
    </location>
</feature>
<evidence type="ECO:0000313" key="3">
    <source>
        <dbReference type="Proteomes" id="UP000479043"/>
    </source>
</evidence>
<proteinExistence type="predicted"/>
<feature type="chain" id="PRO_5026775387" description="Outer membrane protein beta-barrel domain-containing protein" evidence="1">
    <location>
        <begin position="23"/>
        <end position="214"/>
    </location>
</feature>
<dbReference type="EMBL" id="WWEN01000001">
    <property type="protein sequence ID" value="MYM53861.1"/>
    <property type="molecule type" value="Genomic_DNA"/>
</dbReference>
<dbReference type="AlphaFoldDB" id="A0A6L8LCW9"/>
<dbReference type="SUPFAM" id="SSF56935">
    <property type="entry name" value="Porins"/>
    <property type="match status" value="1"/>
</dbReference>
<evidence type="ECO:0000313" key="2">
    <source>
        <dbReference type="EMBL" id="MYM53861.1"/>
    </source>
</evidence>
<keyword evidence="1" id="KW-0732">Signal</keyword>
<keyword evidence="3" id="KW-1185">Reference proteome</keyword>
<sequence>MNAKLTIAAASALALLPFAAQADGLALTAGVAATAAFDTTDGLEHVENTVEGYIEAELNGFHGGIWIGSLYDDPTDDFEYELSLGYGADINDTFAYDITATGYYLDDGGYQNYDIAVELAAALSDNAGAAFGLAWDPDAETLETTLGLEYALTDKITIAGEVGHSEADDNNFGEIGVSYALTDSAAVELLYEDADDDDGTLSLTVSYDFGLLGG</sequence>
<dbReference type="Proteomes" id="UP000479043">
    <property type="component" value="Unassembled WGS sequence"/>
</dbReference>
<dbReference type="RefSeq" id="WP_160971573.1">
    <property type="nucleotide sequence ID" value="NZ_WWEN01000001.1"/>
</dbReference>
<evidence type="ECO:0008006" key="4">
    <source>
        <dbReference type="Google" id="ProtNLM"/>
    </source>
</evidence>
<protein>
    <recommendedName>
        <fullName evidence="4">Outer membrane protein beta-barrel domain-containing protein</fullName>
    </recommendedName>
</protein>
<evidence type="ECO:0000256" key="1">
    <source>
        <dbReference type="SAM" id="SignalP"/>
    </source>
</evidence>
<organism evidence="2 3">
    <name type="scientific">Thalassovita mangrovi</name>
    <dbReference type="NCBI Taxonomy" id="2692236"/>
    <lineage>
        <taxon>Bacteria</taxon>
        <taxon>Pseudomonadati</taxon>
        <taxon>Pseudomonadota</taxon>
        <taxon>Alphaproteobacteria</taxon>
        <taxon>Rhodobacterales</taxon>
        <taxon>Roseobacteraceae</taxon>
        <taxon>Thalassovita</taxon>
    </lineage>
</organism>
<accession>A0A6L8LCW9</accession>